<dbReference type="RefSeq" id="WP_188453766.1">
    <property type="nucleotide sequence ID" value="NZ_BMFR01000001.1"/>
</dbReference>
<feature type="domain" description="ORF6C" evidence="1">
    <location>
        <begin position="116"/>
        <end position="214"/>
    </location>
</feature>
<dbReference type="Proteomes" id="UP000622860">
    <property type="component" value="Unassembled WGS sequence"/>
</dbReference>
<dbReference type="InterPro" id="IPR018878">
    <property type="entry name" value="ORF6C_dom"/>
</dbReference>
<name>A0A917H1F5_9BACI</name>
<accession>A0A917H1F5</accession>
<dbReference type="AlphaFoldDB" id="A0A917H1F5"/>
<evidence type="ECO:0000313" key="2">
    <source>
        <dbReference type="EMBL" id="GGG64503.1"/>
    </source>
</evidence>
<reference evidence="2" key="2">
    <citation type="submission" date="2020-09" db="EMBL/GenBank/DDBJ databases">
        <authorList>
            <person name="Sun Q."/>
            <person name="Zhou Y."/>
        </authorList>
    </citation>
    <scope>NUCLEOTIDE SEQUENCE</scope>
    <source>
        <strain evidence="2">CGMCC 1.12754</strain>
    </source>
</reference>
<dbReference type="Pfam" id="PF09669">
    <property type="entry name" value="Phage_pRha"/>
    <property type="match status" value="1"/>
</dbReference>
<dbReference type="Pfam" id="PF10552">
    <property type="entry name" value="ORF6C"/>
    <property type="match status" value="1"/>
</dbReference>
<dbReference type="NCBIfam" id="TIGR02681">
    <property type="entry name" value="phage_pRha"/>
    <property type="match status" value="1"/>
</dbReference>
<proteinExistence type="predicted"/>
<dbReference type="EMBL" id="BMFR01000001">
    <property type="protein sequence ID" value="GGG64503.1"/>
    <property type="molecule type" value="Genomic_DNA"/>
</dbReference>
<evidence type="ECO:0000259" key="1">
    <source>
        <dbReference type="Pfam" id="PF10552"/>
    </source>
</evidence>
<reference evidence="2" key="1">
    <citation type="journal article" date="2014" name="Int. J. Syst. Evol. Microbiol.">
        <title>Complete genome sequence of Corynebacterium casei LMG S-19264T (=DSM 44701T), isolated from a smear-ripened cheese.</title>
        <authorList>
            <consortium name="US DOE Joint Genome Institute (JGI-PGF)"/>
            <person name="Walter F."/>
            <person name="Albersmeier A."/>
            <person name="Kalinowski J."/>
            <person name="Ruckert C."/>
        </authorList>
    </citation>
    <scope>NUCLEOTIDE SEQUENCE</scope>
    <source>
        <strain evidence="2">CGMCC 1.12754</strain>
    </source>
</reference>
<organism evidence="2 3">
    <name type="scientific">Virgibacillus oceani</name>
    <dbReference type="NCBI Taxonomy" id="1479511"/>
    <lineage>
        <taxon>Bacteria</taxon>
        <taxon>Bacillati</taxon>
        <taxon>Bacillota</taxon>
        <taxon>Bacilli</taxon>
        <taxon>Bacillales</taxon>
        <taxon>Bacillaceae</taxon>
        <taxon>Virgibacillus</taxon>
    </lineage>
</organism>
<protein>
    <submittedName>
        <fullName evidence="2">Antirepressor</fullName>
    </submittedName>
</protein>
<comment type="caution">
    <text evidence="2">The sequence shown here is derived from an EMBL/GenBank/DDBJ whole genome shotgun (WGS) entry which is preliminary data.</text>
</comment>
<dbReference type="InterPro" id="IPR014054">
    <property type="entry name" value="Phage_regulatory_Rha"/>
</dbReference>
<gene>
    <name evidence="2" type="ORF">GCM10011398_05120</name>
</gene>
<evidence type="ECO:0000313" key="3">
    <source>
        <dbReference type="Proteomes" id="UP000622860"/>
    </source>
</evidence>
<keyword evidence="3" id="KW-1185">Reference proteome</keyword>
<sequence>MNQLVFIQDKQVVTDSLTVAEVFEKNHKEVLRDIRNLECSDEFSQRNFAPSTYKNDRGREYECYVMKQDGFSFLVMGYTGKKAAYFKEQYINEFNHMRQQLTGTRVLSEREQRIESMKLTLDTAQRQDKMDSRLNSLESKIEEQITLDHGEQRRFQKGVANRVYSFTEDQDEIRKLFRELYRDIKDRFGVSSYKDVKRKDLQIALKYIENWIPRQVS</sequence>